<organism evidence="6">
    <name type="scientific">gut metagenome</name>
    <dbReference type="NCBI Taxonomy" id="749906"/>
    <lineage>
        <taxon>unclassified sequences</taxon>
        <taxon>metagenomes</taxon>
        <taxon>organismal metagenomes</taxon>
    </lineage>
</organism>
<accession>J9GUY3</accession>
<keyword evidence="3 5" id="KW-1133">Transmembrane helix</keyword>
<evidence type="ECO:0000256" key="3">
    <source>
        <dbReference type="ARBA" id="ARBA00022989"/>
    </source>
</evidence>
<evidence type="ECO:0000313" key="6">
    <source>
        <dbReference type="EMBL" id="EJX06643.1"/>
    </source>
</evidence>
<name>J9GUY3_9ZZZZ</name>
<comment type="caution">
    <text evidence="6">The sequence shown here is derived from an EMBL/GenBank/DDBJ whole genome shotgun (WGS) entry which is preliminary data.</text>
</comment>
<evidence type="ECO:0000256" key="1">
    <source>
        <dbReference type="ARBA" id="ARBA00004141"/>
    </source>
</evidence>
<evidence type="ECO:0000256" key="4">
    <source>
        <dbReference type="ARBA" id="ARBA00023136"/>
    </source>
</evidence>
<evidence type="ECO:0000256" key="2">
    <source>
        <dbReference type="ARBA" id="ARBA00022692"/>
    </source>
</evidence>
<keyword evidence="2 5" id="KW-0812">Transmembrane</keyword>
<evidence type="ECO:0000256" key="5">
    <source>
        <dbReference type="SAM" id="Phobius"/>
    </source>
</evidence>
<keyword evidence="4 5" id="KW-0472">Membrane</keyword>
<reference evidence="6" key="1">
    <citation type="journal article" date="2012" name="PLoS ONE">
        <title>Gene sets for utilization of primary and secondary nutrition supplies in the distal gut of endangered iberian lynx.</title>
        <authorList>
            <person name="Alcaide M."/>
            <person name="Messina E."/>
            <person name="Richter M."/>
            <person name="Bargiela R."/>
            <person name="Peplies J."/>
            <person name="Huws S.A."/>
            <person name="Newbold C.J."/>
            <person name="Golyshin P.N."/>
            <person name="Simon M.A."/>
            <person name="Lopez G."/>
            <person name="Yakimov M.M."/>
            <person name="Ferrer M."/>
        </authorList>
    </citation>
    <scope>NUCLEOTIDE SEQUENCE</scope>
</reference>
<comment type="subcellular location">
    <subcellularLocation>
        <location evidence="1">Membrane</location>
        <topology evidence="1">Multi-pass membrane protein</topology>
    </subcellularLocation>
</comment>
<feature type="non-terminal residue" evidence="6">
    <location>
        <position position="109"/>
    </location>
</feature>
<feature type="transmembrane region" description="Helical" evidence="5">
    <location>
        <begin position="12"/>
        <end position="35"/>
    </location>
</feature>
<proteinExistence type="predicted"/>
<dbReference type="EMBL" id="AMCI01001101">
    <property type="protein sequence ID" value="EJX06643.1"/>
    <property type="molecule type" value="Genomic_DNA"/>
</dbReference>
<gene>
    <name evidence="6" type="ORF">EVA_05247</name>
</gene>
<sequence>MNLKQILNSRLLSNTFNLFVLYGISSIVPILLVPYLLNTIGVEKYGLVNFALIFSFYFQIVNEFGFDLSNVRHIVKNRENISELGKIVSSILQCKFILIVCSSIVYSLV</sequence>
<dbReference type="GO" id="GO:0016020">
    <property type="term" value="C:membrane"/>
    <property type="evidence" value="ECO:0007669"/>
    <property type="project" value="UniProtKB-SubCell"/>
</dbReference>
<protein>
    <submittedName>
        <fullName evidence="6">Polysaccharide biosynthesis protein</fullName>
    </submittedName>
</protein>
<dbReference type="Pfam" id="PF01943">
    <property type="entry name" value="Polysacc_synt"/>
    <property type="match status" value="1"/>
</dbReference>
<feature type="transmembrane region" description="Helical" evidence="5">
    <location>
        <begin position="47"/>
        <end position="66"/>
    </location>
</feature>
<dbReference type="AlphaFoldDB" id="J9GUY3"/>
<dbReference type="InterPro" id="IPR002797">
    <property type="entry name" value="Polysacc_synth"/>
</dbReference>